<keyword evidence="6" id="KW-0808">Transferase</keyword>
<dbReference type="InterPro" id="IPR016132">
    <property type="entry name" value="Phyto_chromo_attachment"/>
</dbReference>
<dbReference type="GO" id="GO:0006355">
    <property type="term" value="P:regulation of DNA-templated transcription"/>
    <property type="evidence" value="ECO:0007669"/>
    <property type="project" value="InterPro"/>
</dbReference>
<dbReference type="SMART" id="SM00065">
    <property type="entry name" value="GAF"/>
    <property type="match status" value="1"/>
</dbReference>
<gene>
    <name evidence="6" type="ORF">HNR46_003836</name>
</gene>
<dbReference type="AlphaFoldDB" id="A0A840V6B9"/>
<keyword evidence="7" id="KW-1185">Reference proteome</keyword>
<dbReference type="Gene3D" id="3.30.450.20">
    <property type="entry name" value="PAS domain"/>
    <property type="match status" value="1"/>
</dbReference>
<dbReference type="EMBL" id="JACHFD010000029">
    <property type="protein sequence ID" value="MBB5353575.1"/>
    <property type="molecule type" value="Genomic_DNA"/>
</dbReference>
<keyword evidence="4" id="KW-0675">Receptor</keyword>
<dbReference type="PANTHER" id="PTHR43065">
    <property type="entry name" value="SENSOR HISTIDINE KINASE"/>
    <property type="match status" value="1"/>
</dbReference>
<organism evidence="6 7">
    <name type="scientific">Haloferula luteola</name>
    <dbReference type="NCBI Taxonomy" id="595692"/>
    <lineage>
        <taxon>Bacteria</taxon>
        <taxon>Pseudomonadati</taxon>
        <taxon>Verrucomicrobiota</taxon>
        <taxon>Verrucomicrobiia</taxon>
        <taxon>Verrucomicrobiales</taxon>
        <taxon>Verrucomicrobiaceae</taxon>
        <taxon>Haloferula</taxon>
    </lineage>
</organism>
<dbReference type="InterPro" id="IPR029016">
    <property type="entry name" value="GAF-like_dom_sf"/>
</dbReference>
<keyword evidence="2" id="KW-0716">Sensory transduction</keyword>
<evidence type="ECO:0000313" key="7">
    <source>
        <dbReference type="Proteomes" id="UP000557717"/>
    </source>
</evidence>
<dbReference type="Pfam" id="PF01590">
    <property type="entry name" value="GAF"/>
    <property type="match status" value="1"/>
</dbReference>
<dbReference type="RefSeq" id="WP_184021646.1">
    <property type="nucleotide sequence ID" value="NZ_JACHFD010000029.1"/>
</dbReference>
<dbReference type="Gene3D" id="3.30.450.40">
    <property type="match status" value="1"/>
</dbReference>
<dbReference type="GO" id="GO:0016301">
    <property type="term" value="F:kinase activity"/>
    <property type="evidence" value="ECO:0007669"/>
    <property type="project" value="UniProtKB-KW"/>
</dbReference>
<dbReference type="PANTHER" id="PTHR43065:SF42">
    <property type="entry name" value="TWO-COMPONENT SENSOR PPRA"/>
    <property type="match status" value="1"/>
</dbReference>
<evidence type="ECO:0000256" key="3">
    <source>
        <dbReference type="ARBA" id="ARBA00022991"/>
    </source>
</evidence>
<accession>A0A840V6B9</accession>
<dbReference type="Gene3D" id="3.30.450.270">
    <property type="match status" value="1"/>
</dbReference>
<feature type="domain" description="Phytochrome chromophore attachment site" evidence="5">
    <location>
        <begin position="142"/>
        <end position="295"/>
    </location>
</feature>
<proteinExistence type="predicted"/>
<keyword evidence="3" id="KW-0157">Chromophore</keyword>
<dbReference type="Pfam" id="PF00360">
    <property type="entry name" value="PHY"/>
    <property type="match status" value="1"/>
</dbReference>
<dbReference type="SUPFAM" id="SSF55785">
    <property type="entry name" value="PYP-like sensor domain (PAS domain)"/>
    <property type="match status" value="1"/>
</dbReference>
<evidence type="ECO:0000256" key="4">
    <source>
        <dbReference type="ARBA" id="ARBA00023170"/>
    </source>
</evidence>
<dbReference type="InterPro" id="IPR013515">
    <property type="entry name" value="Phytochrome_cen-reg"/>
</dbReference>
<evidence type="ECO:0000256" key="1">
    <source>
        <dbReference type="ARBA" id="ARBA00022543"/>
    </source>
</evidence>
<name>A0A840V6B9_9BACT</name>
<keyword evidence="6" id="KW-0418">Kinase</keyword>
<dbReference type="PROSITE" id="PS50046">
    <property type="entry name" value="PHYTOCHROME_2"/>
    <property type="match status" value="1"/>
</dbReference>
<dbReference type="PRINTS" id="PR01033">
    <property type="entry name" value="PHYTOCHROME"/>
</dbReference>
<evidence type="ECO:0000313" key="6">
    <source>
        <dbReference type="EMBL" id="MBB5353575.1"/>
    </source>
</evidence>
<dbReference type="InterPro" id="IPR003018">
    <property type="entry name" value="GAF"/>
</dbReference>
<evidence type="ECO:0000256" key="2">
    <source>
        <dbReference type="ARBA" id="ARBA00022606"/>
    </source>
</evidence>
<protein>
    <submittedName>
        <fullName evidence="6">Light-regulated signal transduction histidine kinase (Bacteriophytochrome)</fullName>
    </submittedName>
</protein>
<dbReference type="GO" id="GO:0009584">
    <property type="term" value="P:detection of visible light"/>
    <property type="evidence" value="ECO:0007669"/>
    <property type="project" value="InterPro"/>
</dbReference>
<reference evidence="6 7" key="1">
    <citation type="submission" date="2020-08" db="EMBL/GenBank/DDBJ databases">
        <title>Genomic Encyclopedia of Type Strains, Phase IV (KMG-IV): sequencing the most valuable type-strain genomes for metagenomic binning, comparative biology and taxonomic classification.</title>
        <authorList>
            <person name="Goeker M."/>
        </authorList>
    </citation>
    <scope>NUCLEOTIDE SEQUENCE [LARGE SCALE GENOMIC DNA]</scope>
    <source>
        <strain evidence="6 7">YC6886</strain>
    </source>
</reference>
<dbReference type="GO" id="GO:0009881">
    <property type="term" value="F:photoreceptor activity"/>
    <property type="evidence" value="ECO:0007669"/>
    <property type="project" value="UniProtKB-KW"/>
</dbReference>
<sequence>MTTEPLPCHPSHQPCDEIQIHLIGQIQSGKALVAVDLAAGTFTHGSKGTEAITGSQMEHHPASWVPLSHLSALQRRCGTWRGRGPMPAVIEPLSGPPIQAWVYLSGSSLVFEWDCQDPLPTVAEDWDLEVKECLEEIETLPTLDEKLERVVTRIRDLTGFDRVMIYRFHEDESGEVVSEARRGDWEPFVGLRYPATDIPRPARELFLRNDLRLIGDIAAKPVPVHGAEPLDLSLSRFRQPAEVHIEYLGNMEVAASLVTAIRVDHKLWGLISCHHGTARPLTSRDQSRVSALTGHLAVDLAGAAREQRLKDELACARLANKLVQCVTLTTDWAPVMMSISSDILRTMRSDALVLHLDGTTYISHGDIPPAEVESFIQANGPQLRNRIHATHHLTGSLKDAAGLAPYAGGLWISLSAFRDDCLLLLRKEQRKNVRWAGNPTETTVLKSDGRIGPRNSFAEWAEEVTQKSTPWTPCETEMAEVVRSTLIDIVITSQGFRELVETPAARRFRIAHEETVQPLVFADPDGRIVYRNRSALDDGLSHLTTLDELSVWKTDMERFPERLAEIQHSSTPLRFTTEGRHFELARLVEDEELHGYSLRVIADS</sequence>
<dbReference type="Proteomes" id="UP000557717">
    <property type="component" value="Unassembled WGS sequence"/>
</dbReference>
<keyword evidence="1" id="KW-0600">Photoreceptor protein</keyword>
<dbReference type="SUPFAM" id="SSF55781">
    <property type="entry name" value="GAF domain-like"/>
    <property type="match status" value="2"/>
</dbReference>
<dbReference type="InterPro" id="IPR043150">
    <property type="entry name" value="Phytochrome_PHY_sf"/>
</dbReference>
<dbReference type="InterPro" id="IPR001294">
    <property type="entry name" value="Phytochrome"/>
</dbReference>
<evidence type="ECO:0000259" key="5">
    <source>
        <dbReference type="PROSITE" id="PS50046"/>
    </source>
</evidence>
<dbReference type="InterPro" id="IPR035965">
    <property type="entry name" value="PAS-like_dom_sf"/>
</dbReference>
<comment type="caution">
    <text evidence="6">The sequence shown here is derived from an EMBL/GenBank/DDBJ whole genome shotgun (WGS) entry which is preliminary data.</text>
</comment>